<reference evidence="3 4" key="1">
    <citation type="journal article" date="2014" name="Int. J. Syst. Evol. Microbiol.">
        <title>Complete genome sequence of Corynebacterium casei LMG S-19264T (=DSM 44701T), isolated from a smear-ripened cheese.</title>
        <authorList>
            <consortium name="US DOE Joint Genome Institute (JGI-PGF)"/>
            <person name="Walter F."/>
            <person name="Albersmeier A."/>
            <person name="Kalinowski J."/>
            <person name="Ruckert C."/>
        </authorList>
    </citation>
    <scope>NUCLEOTIDE SEQUENCE [LARGE SCALE GENOMIC DNA]</scope>
    <source>
        <strain evidence="3 4">IBRC-M 10912</strain>
    </source>
</reference>
<dbReference type="Pfam" id="PF26259">
    <property type="entry name" value="DUF8063"/>
    <property type="match status" value="1"/>
</dbReference>
<dbReference type="GeneID" id="71853888"/>
<sequence length="204" mass="21611">MKRLSIFATVVAVTLAMSMGAIATQPVAAQAQENSSDEVYPGDQGPVSPDVQENATDEPTVAPSEDYLQQIDNETRIVDWEYRPGMFTIEIEADSATQISMTEAGDFEEGTGTFNYKETGLQEGTNTVTMPVTDREGAGVAIATRASLEQGSGAFVSVGQVEKNPFRHFGGESGLFTGVIMTIVSAALGAAYVIRSEDNGVIEA</sequence>
<comment type="caution">
    <text evidence="3">The sequence shown here is derived from an EMBL/GenBank/DDBJ whole genome shotgun (WGS) entry which is preliminary data.</text>
</comment>
<dbReference type="Proteomes" id="UP001595821">
    <property type="component" value="Unassembled WGS sequence"/>
</dbReference>
<keyword evidence="2" id="KW-0812">Transmembrane</keyword>
<gene>
    <name evidence="3" type="ORF">ACFOZ7_09580</name>
</gene>
<dbReference type="RefSeq" id="WP_246974734.1">
    <property type="nucleotide sequence ID" value="NZ_CP095397.1"/>
</dbReference>
<keyword evidence="2" id="KW-0472">Membrane</keyword>
<organism evidence="3 4">
    <name type="scientific">Natribaculum luteum</name>
    <dbReference type="NCBI Taxonomy" id="1586232"/>
    <lineage>
        <taxon>Archaea</taxon>
        <taxon>Methanobacteriati</taxon>
        <taxon>Methanobacteriota</taxon>
        <taxon>Stenosarchaea group</taxon>
        <taxon>Halobacteria</taxon>
        <taxon>Halobacteriales</taxon>
        <taxon>Natrialbaceae</taxon>
        <taxon>Natribaculum</taxon>
    </lineage>
</organism>
<proteinExistence type="predicted"/>
<dbReference type="EMBL" id="JBHSDJ010000029">
    <property type="protein sequence ID" value="MFC4247244.1"/>
    <property type="molecule type" value="Genomic_DNA"/>
</dbReference>
<dbReference type="InterPro" id="IPR058376">
    <property type="entry name" value="DUF8063"/>
</dbReference>
<keyword evidence="2" id="KW-1133">Transmembrane helix</keyword>
<accession>A0ABD5NZ12</accession>
<protein>
    <submittedName>
        <fullName evidence="3">Uncharacterized protein</fullName>
    </submittedName>
</protein>
<dbReference type="AlphaFoldDB" id="A0ABD5NZ12"/>
<evidence type="ECO:0000313" key="3">
    <source>
        <dbReference type="EMBL" id="MFC4247244.1"/>
    </source>
</evidence>
<evidence type="ECO:0000256" key="1">
    <source>
        <dbReference type="SAM" id="MobiDB-lite"/>
    </source>
</evidence>
<feature type="transmembrane region" description="Helical" evidence="2">
    <location>
        <begin position="174"/>
        <end position="194"/>
    </location>
</feature>
<evidence type="ECO:0000313" key="4">
    <source>
        <dbReference type="Proteomes" id="UP001595821"/>
    </source>
</evidence>
<name>A0ABD5NZ12_9EURY</name>
<evidence type="ECO:0000256" key="2">
    <source>
        <dbReference type="SAM" id="Phobius"/>
    </source>
</evidence>
<feature type="region of interest" description="Disordered" evidence="1">
    <location>
        <begin position="32"/>
        <end position="62"/>
    </location>
</feature>